<evidence type="ECO:0000256" key="2">
    <source>
        <dbReference type="ARBA" id="ARBA00023125"/>
    </source>
</evidence>
<dbReference type="InterPro" id="IPR001647">
    <property type="entry name" value="HTH_TetR"/>
</dbReference>
<keyword evidence="3" id="KW-0804">Transcription</keyword>
<dbReference type="PROSITE" id="PS50977">
    <property type="entry name" value="HTH_TETR_2"/>
    <property type="match status" value="1"/>
</dbReference>
<keyword evidence="2 4" id="KW-0238">DNA-binding</keyword>
<dbReference type="InterPro" id="IPR050109">
    <property type="entry name" value="HTH-type_TetR-like_transc_reg"/>
</dbReference>
<dbReference type="InterPro" id="IPR036271">
    <property type="entry name" value="Tet_transcr_reg_TetR-rel_C_sf"/>
</dbReference>
<dbReference type="PRINTS" id="PR00455">
    <property type="entry name" value="HTHTETR"/>
</dbReference>
<dbReference type="InterPro" id="IPR023772">
    <property type="entry name" value="DNA-bd_HTH_TetR-type_CS"/>
</dbReference>
<evidence type="ECO:0000313" key="6">
    <source>
        <dbReference type="EMBL" id="MDR7278672.1"/>
    </source>
</evidence>
<dbReference type="PROSITE" id="PS01081">
    <property type="entry name" value="HTH_TETR_1"/>
    <property type="match status" value="1"/>
</dbReference>
<sequence length="216" mass="24062">MSAKPLRRDAELNRQRILQAARELFAAQGLDVTLDDVAHHAGLGVGTVYRRFPTKDALVEALFESKMAWLAQVAEAAADEPDPAVALDRWFRMLADLQAGDRGLREVMLGGRYSGDRVTLVRERLTPAVTRLFDRAKAAGVLREDLEPSDVPVLMVMIGAVADYSRPVGPDIWLRYLTILRDGLAARRDAPTPLPGRHLTEEEVETAMSHFRVRRP</sequence>
<accession>A0AAE3YU45</accession>
<dbReference type="GO" id="GO:0003700">
    <property type="term" value="F:DNA-binding transcription factor activity"/>
    <property type="evidence" value="ECO:0007669"/>
    <property type="project" value="TreeGrafter"/>
</dbReference>
<dbReference type="PANTHER" id="PTHR30055">
    <property type="entry name" value="HTH-TYPE TRANSCRIPTIONAL REGULATOR RUTR"/>
    <property type="match status" value="1"/>
</dbReference>
<gene>
    <name evidence="6" type="ORF">J2S41_005450</name>
</gene>
<dbReference type="InterPro" id="IPR049445">
    <property type="entry name" value="TetR_SbtR-like_C"/>
</dbReference>
<dbReference type="Proteomes" id="UP001183643">
    <property type="component" value="Unassembled WGS sequence"/>
</dbReference>
<dbReference type="RefSeq" id="WP_310371735.1">
    <property type="nucleotide sequence ID" value="NZ_JAVDYB010000001.1"/>
</dbReference>
<feature type="DNA-binding region" description="H-T-H motif" evidence="4">
    <location>
        <begin position="33"/>
        <end position="52"/>
    </location>
</feature>
<comment type="caution">
    <text evidence="6">The sequence shown here is derived from an EMBL/GenBank/DDBJ whole genome shotgun (WGS) entry which is preliminary data.</text>
</comment>
<name>A0AAE3YU45_9ACTN</name>
<keyword evidence="7" id="KW-1185">Reference proteome</keyword>
<evidence type="ECO:0000256" key="4">
    <source>
        <dbReference type="PROSITE-ProRule" id="PRU00335"/>
    </source>
</evidence>
<dbReference type="Gene3D" id="1.10.357.10">
    <property type="entry name" value="Tetracycline Repressor, domain 2"/>
    <property type="match status" value="1"/>
</dbReference>
<proteinExistence type="predicted"/>
<dbReference type="EMBL" id="JAVDYB010000001">
    <property type="protein sequence ID" value="MDR7278672.1"/>
    <property type="molecule type" value="Genomic_DNA"/>
</dbReference>
<evidence type="ECO:0000256" key="1">
    <source>
        <dbReference type="ARBA" id="ARBA00023015"/>
    </source>
</evidence>
<dbReference type="SUPFAM" id="SSF46689">
    <property type="entry name" value="Homeodomain-like"/>
    <property type="match status" value="1"/>
</dbReference>
<organism evidence="6 7">
    <name type="scientific">Catenuloplanes atrovinosus</name>
    <dbReference type="NCBI Taxonomy" id="137266"/>
    <lineage>
        <taxon>Bacteria</taxon>
        <taxon>Bacillati</taxon>
        <taxon>Actinomycetota</taxon>
        <taxon>Actinomycetes</taxon>
        <taxon>Micromonosporales</taxon>
        <taxon>Micromonosporaceae</taxon>
        <taxon>Catenuloplanes</taxon>
    </lineage>
</organism>
<evidence type="ECO:0000313" key="7">
    <source>
        <dbReference type="Proteomes" id="UP001183643"/>
    </source>
</evidence>
<evidence type="ECO:0000259" key="5">
    <source>
        <dbReference type="PROSITE" id="PS50977"/>
    </source>
</evidence>
<dbReference type="Pfam" id="PF00440">
    <property type="entry name" value="TetR_N"/>
    <property type="match status" value="1"/>
</dbReference>
<dbReference type="InterPro" id="IPR009057">
    <property type="entry name" value="Homeodomain-like_sf"/>
</dbReference>
<dbReference type="AlphaFoldDB" id="A0AAE3YU45"/>
<protein>
    <submittedName>
        <fullName evidence="6">AcrR family transcriptional regulator</fullName>
    </submittedName>
</protein>
<dbReference type="Pfam" id="PF21597">
    <property type="entry name" value="TetR_C_43"/>
    <property type="match status" value="1"/>
</dbReference>
<dbReference type="SUPFAM" id="SSF48498">
    <property type="entry name" value="Tetracyclin repressor-like, C-terminal domain"/>
    <property type="match status" value="1"/>
</dbReference>
<dbReference type="PANTHER" id="PTHR30055:SF234">
    <property type="entry name" value="HTH-TYPE TRANSCRIPTIONAL REGULATOR BETI"/>
    <property type="match status" value="1"/>
</dbReference>
<keyword evidence="1" id="KW-0805">Transcription regulation</keyword>
<dbReference type="GO" id="GO:0000976">
    <property type="term" value="F:transcription cis-regulatory region binding"/>
    <property type="evidence" value="ECO:0007669"/>
    <property type="project" value="TreeGrafter"/>
</dbReference>
<evidence type="ECO:0000256" key="3">
    <source>
        <dbReference type="ARBA" id="ARBA00023163"/>
    </source>
</evidence>
<reference evidence="6" key="1">
    <citation type="submission" date="2023-07" db="EMBL/GenBank/DDBJ databases">
        <title>Sequencing the genomes of 1000 actinobacteria strains.</title>
        <authorList>
            <person name="Klenk H.-P."/>
        </authorList>
    </citation>
    <scope>NUCLEOTIDE SEQUENCE</scope>
    <source>
        <strain evidence="6">DSM 44707</strain>
    </source>
</reference>
<feature type="domain" description="HTH tetR-type" evidence="5">
    <location>
        <begin position="11"/>
        <end position="70"/>
    </location>
</feature>